<evidence type="ECO:0000313" key="3">
    <source>
        <dbReference type="Proteomes" id="UP001177003"/>
    </source>
</evidence>
<dbReference type="AlphaFoldDB" id="A0AA35XY94"/>
<evidence type="ECO:0000256" key="1">
    <source>
        <dbReference type="SAM" id="Phobius"/>
    </source>
</evidence>
<organism evidence="2 3">
    <name type="scientific">Lactuca saligna</name>
    <name type="common">Willowleaf lettuce</name>
    <dbReference type="NCBI Taxonomy" id="75948"/>
    <lineage>
        <taxon>Eukaryota</taxon>
        <taxon>Viridiplantae</taxon>
        <taxon>Streptophyta</taxon>
        <taxon>Embryophyta</taxon>
        <taxon>Tracheophyta</taxon>
        <taxon>Spermatophyta</taxon>
        <taxon>Magnoliopsida</taxon>
        <taxon>eudicotyledons</taxon>
        <taxon>Gunneridae</taxon>
        <taxon>Pentapetalae</taxon>
        <taxon>asterids</taxon>
        <taxon>campanulids</taxon>
        <taxon>Asterales</taxon>
        <taxon>Asteraceae</taxon>
        <taxon>Cichorioideae</taxon>
        <taxon>Cichorieae</taxon>
        <taxon>Lactucinae</taxon>
        <taxon>Lactuca</taxon>
    </lineage>
</organism>
<protein>
    <submittedName>
        <fullName evidence="2">Uncharacterized protein</fullName>
    </submittedName>
</protein>
<accession>A0AA35XY94</accession>
<proteinExistence type="predicted"/>
<gene>
    <name evidence="2" type="ORF">LSALG_LOCUS401</name>
</gene>
<keyword evidence="1" id="KW-1133">Transmembrane helix</keyword>
<keyword evidence="3" id="KW-1185">Reference proteome</keyword>
<evidence type="ECO:0000313" key="2">
    <source>
        <dbReference type="EMBL" id="CAI9259514.1"/>
    </source>
</evidence>
<keyword evidence="1" id="KW-0472">Membrane</keyword>
<dbReference type="Proteomes" id="UP001177003">
    <property type="component" value="Chromosome 0"/>
</dbReference>
<reference evidence="2" key="1">
    <citation type="submission" date="2023-04" db="EMBL/GenBank/DDBJ databases">
        <authorList>
            <person name="Vijverberg K."/>
            <person name="Xiong W."/>
            <person name="Schranz E."/>
        </authorList>
    </citation>
    <scope>NUCLEOTIDE SEQUENCE</scope>
</reference>
<name>A0AA35XY94_LACSI</name>
<feature type="transmembrane region" description="Helical" evidence="1">
    <location>
        <begin position="104"/>
        <end position="127"/>
    </location>
</feature>
<sequence length="130" mass="14757">MQTTTTFFHHYCQNHHHPPSFLFLSWRRGGPPSTSHVSGDHLPNSTHKYHSIPATNNFQDAPPGTYVVQVPKDRIYRTPPPENALIVERYRNSPAKKQSNCVKYLLISIAIIVLLLGFIGGIMLVVIKER</sequence>
<dbReference type="EMBL" id="OX465086">
    <property type="protein sequence ID" value="CAI9259514.1"/>
    <property type="molecule type" value="Genomic_DNA"/>
</dbReference>
<keyword evidence="1" id="KW-0812">Transmembrane</keyword>